<dbReference type="OrthoDB" id="73639at2759"/>
<evidence type="ECO:0000313" key="4">
    <source>
        <dbReference type="EMBL" id="KAA6390263.1"/>
    </source>
</evidence>
<name>A0A5J4W6X6_9EUKA</name>
<dbReference type="InterPro" id="IPR007009">
    <property type="entry name" value="Shq1_C"/>
</dbReference>
<dbReference type="Gene3D" id="2.60.40.790">
    <property type="match status" value="1"/>
</dbReference>
<dbReference type="GO" id="GO:0005654">
    <property type="term" value="C:nucleoplasm"/>
    <property type="evidence" value="ECO:0007669"/>
    <property type="project" value="TreeGrafter"/>
</dbReference>
<dbReference type="Pfam" id="PF21413">
    <property type="entry name" value="SHQ1-like_CS"/>
    <property type="match status" value="1"/>
</dbReference>
<dbReference type="GO" id="GO:0000493">
    <property type="term" value="P:box H/ACA snoRNP assembly"/>
    <property type="evidence" value="ECO:0007669"/>
    <property type="project" value="InterPro"/>
</dbReference>
<feature type="compositionally biased region" description="Basic and acidic residues" evidence="2">
    <location>
        <begin position="93"/>
        <end position="103"/>
    </location>
</feature>
<proteinExistence type="inferred from homology"/>
<reference evidence="4 5" key="1">
    <citation type="submission" date="2019-03" db="EMBL/GenBank/DDBJ databases">
        <title>Single cell metagenomics reveals metabolic interactions within the superorganism composed of flagellate Streblomastix strix and complex community of Bacteroidetes bacteria on its surface.</title>
        <authorList>
            <person name="Treitli S.C."/>
            <person name="Kolisko M."/>
            <person name="Husnik F."/>
            <person name="Keeling P."/>
            <person name="Hampl V."/>
        </authorList>
    </citation>
    <scope>NUCLEOTIDE SEQUENCE [LARGE SCALE GENOMIC DNA]</scope>
    <source>
        <strain evidence="4">ST1C</strain>
    </source>
</reference>
<evidence type="ECO:0000256" key="1">
    <source>
        <dbReference type="ARBA" id="ARBA00005607"/>
    </source>
</evidence>
<dbReference type="Proteomes" id="UP000324800">
    <property type="component" value="Unassembled WGS sequence"/>
</dbReference>
<dbReference type="InterPro" id="IPR039742">
    <property type="entry name" value="Shq1"/>
</dbReference>
<dbReference type="Pfam" id="PF04925">
    <property type="entry name" value="SHQ1"/>
    <property type="match status" value="1"/>
</dbReference>
<accession>A0A5J4W6X6</accession>
<feature type="compositionally biased region" description="Basic and acidic residues" evidence="2">
    <location>
        <begin position="1"/>
        <end position="23"/>
    </location>
</feature>
<gene>
    <name evidence="4" type="ORF">EZS28_014211</name>
</gene>
<feature type="compositionally biased region" description="Basic and acidic residues" evidence="2">
    <location>
        <begin position="53"/>
        <end position="86"/>
    </location>
</feature>
<protein>
    <submittedName>
        <fullName evidence="4">Putative box H/ACA snoRNP assembly protein Shq1</fullName>
    </submittedName>
</protein>
<feature type="compositionally biased region" description="Basic and acidic residues" evidence="2">
    <location>
        <begin position="32"/>
        <end position="46"/>
    </location>
</feature>
<dbReference type="InterPro" id="IPR048696">
    <property type="entry name" value="SHQ1-like_CS"/>
</dbReference>
<dbReference type="GO" id="GO:0051082">
    <property type="term" value="F:unfolded protein binding"/>
    <property type="evidence" value="ECO:0007669"/>
    <property type="project" value="TreeGrafter"/>
</dbReference>
<dbReference type="GO" id="GO:0005737">
    <property type="term" value="C:cytoplasm"/>
    <property type="evidence" value="ECO:0007669"/>
    <property type="project" value="TreeGrafter"/>
</dbReference>
<comment type="caution">
    <text evidence="4">The sequence shown here is derived from an EMBL/GenBank/DDBJ whole genome shotgun (WGS) entry which is preliminary data.</text>
</comment>
<feature type="region of interest" description="Disordered" evidence="2">
    <location>
        <begin position="1"/>
        <end position="103"/>
    </location>
</feature>
<dbReference type="PANTHER" id="PTHR12967:SF0">
    <property type="entry name" value="PROTEIN SHQ1 HOMOLOG"/>
    <property type="match status" value="1"/>
</dbReference>
<dbReference type="InterPro" id="IPR007052">
    <property type="entry name" value="CS_dom"/>
</dbReference>
<feature type="domain" description="CS" evidence="3">
    <location>
        <begin position="134"/>
        <end position="222"/>
    </location>
</feature>
<dbReference type="AlphaFoldDB" id="A0A5J4W6X6"/>
<organism evidence="4 5">
    <name type="scientific">Streblomastix strix</name>
    <dbReference type="NCBI Taxonomy" id="222440"/>
    <lineage>
        <taxon>Eukaryota</taxon>
        <taxon>Metamonada</taxon>
        <taxon>Preaxostyla</taxon>
        <taxon>Oxymonadida</taxon>
        <taxon>Streblomastigidae</taxon>
        <taxon>Streblomastix</taxon>
    </lineage>
</organism>
<evidence type="ECO:0000259" key="3">
    <source>
        <dbReference type="PROSITE" id="PS51203"/>
    </source>
</evidence>
<dbReference type="PANTHER" id="PTHR12967">
    <property type="entry name" value="PROTEIN SHQ1 HOMOLOG"/>
    <property type="match status" value="1"/>
</dbReference>
<dbReference type="PROSITE" id="PS51203">
    <property type="entry name" value="CS"/>
    <property type="match status" value="1"/>
</dbReference>
<dbReference type="EMBL" id="SNRW01003281">
    <property type="protein sequence ID" value="KAA6390263.1"/>
    <property type="molecule type" value="Genomic_DNA"/>
</dbReference>
<evidence type="ECO:0000256" key="2">
    <source>
        <dbReference type="SAM" id="MobiDB-lite"/>
    </source>
</evidence>
<comment type="similarity">
    <text evidence="1">Belongs to the SHQ1 family.</text>
</comment>
<dbReference type="InterPro" id="IPR008978">
    <property type="entry name" value="HSP20-like_chaperone"/>
</dbReference>
<feature type="compositionally biased region" description="Acidic residues" evidence="2">
    <location>
        <begin position="703"/>
        <end position="720"/>
    </location>
</feature>
<feature type="region of interest" description="Disordered" evidence="2">
    <location>
        <begin position="699"/>
        <end position="720"/>
    </location>
</feature>
<evidence type="ECO:0000313" key="5">
    <source>
        <dbReference type="Proteomes" id="UP000324800"/>
    </source>
</evidence>
<sequence length="720" mass="84379">MRAEMSRKNEEKNEYKRRAEMMEMRLLQNAAKDAKIEFERERERERDKHRKRDKEQDDKKEKEKLKEKRQIKGNQEEQTGKEDERKYKKKRKEKDGCGKLEGKENNKAELHSGQYKLEVKKVIKISISDIMSGFITPYFRCSQDSIFLHITIRMPSGRGEDAEFWADENEFVFSSRPYFLRLHLPGPVIEDGREHSAFDWSTNELKISIPKKNKNENFSDLDMMTKLLTKRQKRGDALVQSADGKISKVQEQTKPLIEIIDENNIANENQNDISEDDDEFDYEFEQKVPNEPDIQNKESEFENEYVIKSGMWEGIDICKLIHKQQQNDEESKIGIEEIDNEFRLSFKNRSEDEKFDGSHFISDAIDEEKILKGRKRSEQSKCDQKRVEEEEEEEDYLLRSSFDYIQTWNRDKSQFHRQETPSLKSKETFIDSTLQTISDTSSSSSSTTSIWTKQEQDILSELRKHITPHVEFIIHHEQLGNDFVQTSVHALIFDLLFAICYDLRMTDGEGSPESSWTISTLSGSLSYLVSFSSLREAIISCIRRSLCFPLFRGPQFALTVLSDVISLLQGTNDVEKGIIARDPQRCILNKLFIEDCILWVQNGMKVAIFEQGNIIDNKLSVQKEDKIDEQKCEEVEIMKENVQRIKKKLKYQKGTLLWSQSEDFLQAVNIDWKRDKEEIGKGWHLEELFANVEEYFEGNPLSEEIEEDEDESESSSEDDN</sequence>